<accession>A0ABS3JGR8</accession>
<evidence type="ECO:0000313" key="1">
    <source>
        <dbReference type="EMBL" id="MBO0949208.1"/>
    </source>
</evidence>
<sequence>MGVSGLLSPILIRNSHSFDELSIDNYKIVLEKISKNSLSIPIQNNEKKHAAILMRYIFNETKEELGLYVNRFSGVYSSHPEYLENLKNCLDRKITVNLLLDSEPNLDSEAYNLIANYIQDSGRGKIGIATDNSRSKIGILFKESKPLHFAVSDSKRYRIEIDPVSKAAYAHFNDNEMAENLKECLNEALVYSHPI</sequence>
<reference evidence="1 2" key="1">
    <citation type="submission" date="2021-03" db="EMBL/GenBank/DDBJ databases">
        <title>Fibrella sp. HMF5405 genome sequencing and assembly.</title>
        <authorList>
            <person name="Kang H."/>
            <person name="Kim H."/>
            <person name="Bae S."/>
            <person name="Joh K."/>
        </authorList>
    </citation>
    <scope>NUCLEOTIDE SEQUENCE [LARGE SCALE GENOMIC DNA]</scope>
    <source>
        <strain evidence="1 2">HMF5405</strain>
    </source>
</reference>
<dbReference type="Proteomes" id="UP000664628">
    <property type="component" value="Unassembled WGS sequence"/>
</dbReference>
<gene>
    <name evidence="1" type="ORF">J2I46_11485</name>
</gene>
<evidence type="ECO:0000313" key="2">
    <source>
        <dbReference type="Proteomes" id="UP000664628"/>
    </source>
</evidence>
<dbReference type="RefSeq" id="WP_207329189.1">
    <property type="nucleotide sequence ID" value="NZ_JAFMYW010000003.1"/>
</dbReference>
<name>A0ABS3JGR8_9BACT</name>
<dbReference type="EMBL" id="JAFMYW010000003">
    <property type="protein sequence ID" value="MBO0949208.1"/>
    <property type="molecule type" value="Genomic_DNA"/>
</dbReference>
<proteinExistence type="predicted"/>
<keyword evidence="2" id="KW-1185">Reference proteome</keyword>
<comment type="caution">
    <text evidence="1">The sequence shown here is derived from an EMBL/GenBank/DDBJ whole genome shotgun (WGS) entry which is preliminary data.</text>
</comment>
<organism evidence="1 2">
    <name type="scientific">Fibrella forsythiae</name>
    <dbReference type="NCBI Taxonomy" id="2817061"/>
    <lineage>
        <taxon>Bacteria</taxon>
        <taxon>Pseudomonadati</taxon>
        <taxon>Bacteroidota</taxon>
        <taxon>Cytophagia</taxon>
        <taxon>Cytophagales</taxon>
        <taxon>Spirosomataceae</taxon>
        <taxon>Fibrella</taxon>
    </lineage>
</organism>
<protein>
    <submittedName>
        <fullName evidence="1">Uncharacterized protein</fullName>
    </submittedName>
</protein>